<reference evidence="1" key="1">
    <citation type="journal article" date="2015" name="Genome Biol. Evol.">
        <title>Organellar Genomes of White Spruce (Picea glauca): Assembly and Annotation.</title>
        <authorList>
            <person name="Jackman S.D."/>
            <person name="Warren R.L."/>
            <person name="Gibb E.A."/>
            <person name="Vandervalk B.P."/>
            <person name="Mohamadi H."/>
            <person name="Chu J."/>
            <person name="Raymond A."/>
            <person name="Pleasance S."/>
            <person name="Coope R."/>
            <person name="Wildung M.R."/>
            <person name="Ritland C.E."/>
            <person name="Bousquet J."/>
            <person name="Jones S.J."/>
            <person name="Bohlmann J."/>
            <person name="Birol I."/>
        </authorList>
    </citation>
    <scope>NUCLEOTIDE SEQUENCE [LARGE SCALE GENOMIC DNA]</scope>
    <source>
        <tissue evidence="1">Flushing bud</tissue>
    </source>
</reference>
<comment type="caution">
    <text evidence="1">The sequence shown here is derived from an EMBL/GenBank/DDBJ whole genome shotgun (WGS) entry which is preliminary data.</text>
</comment>
<gene>
    <name evidence="1" type="ORF">ABT39_MTgene4636</name>
</gene>
<accession>A0A124GNF1</accession>
<geneLocation type="mitochondrion" evidence="1"/>
<protein>
    <submittedName>
        <fullName evidence="1">Uncharacterized protein</fullName>
    </submittedName>
</protein>
<proteinExistence type="predicted"/>
<keyword evidence="1" id="KW-0496">Mitochondrion</keyword>
<name>A0A124GNF1_PICGL</name>
<evidence type="ECO:0000313" key="1">
    <source>
        <dbReference type="EMBL" id="KUM48621.1"/>
    </source>
</evidence>
<dbReference type="AlphaFoldDB" id="A0A124GNF1"/>
<sequence length="138" mass="15769">MCVLQSYSFRKMDLCPAEPSPDSSLSYRYNDSRHSISGKVPASTLLSYPPSLSFPKGDTSRDTHLGYPRGNIQKIDTLSLECYALEMRSLAGFSKTSILKNHADILTSDTHLKERKYIQRFRCGYIQRDMLCVRRCYA</sequence>
<organism evidence="1">
    <name type="scientific">Picea glauca</name>
    <name type="common">White spruce</name>
    <name type="synonym">Pinus glauca</name>
    <dbReference type="NCBI Taxonomy" id="3330"/>
    <lineage>
        <taxon>Eukaryota</taxon>
        <taxon>Viridiplantae</taxon>
        <taxon>Streptophyta</taxon>
        <taxon>Embryophyta</taxon>
        <taxon>Tracheophyta</taxon>
        <taxon>Spermatophyta</taxon>
        <taxon>Pinopsida</taxon>
        <taxon>Pinidae</taxon>
        <taxon>Conifers I</taxon>
        <taxon>Pinales</taxon>
        <taxon>Pinaceae</taxon>
        <taxon>Picea</taxon>
    </lineage>
</organism>
<dbReference type="EMBL" id="LKAM01000005">
    <property type="protein sequence ID" value="KUM48621.1"/>
    <property type="molecule type" value="Genomic_DNA"/>
</dbReference>